<dbReference type="EMBL" id="PISE01000031">
    <property type="protein sequence ID" value="PKG22827.1"/>
    <property type="molecule type" value="Genomic_DNA"/>
</dbReference>
<accession>A0A2N0YZY2</accession>
<proteinExistence type="predicted"/>
<evidence type="ECO:0000313" key="2">
    <source>
        <dbReference type="Proteomes" id="UP000233375"/>
    </source>
</evidence>
<organism evidence="1 2">
    <name type="scientific">Niallia nealsonii</name>
    <dbReference type="NCBI Taxonomy" id="115979"/>
    <lineage>
        <taxon>Bacteria</taxon>
        <taxon>Bacillati</taxon>
        <taxon>Bacillota</taxon>
        <taxon>Bacilli</taxon>
        <taxon>Bacillales</taxon>
        <taxon>Bacillaceae</taxon>
        <taxon>Niallia</taxon>
    </lineage>
</organism>
<keyword evidence="2" id="KW-1185">Reference proteome</keyword>
<name>A0A2N0YZY2_9BACI</name>
<dbReference type="AlphaFoldDB" id="A0A2N0YZY2"/>
<dbReference type="RefSeq" id="WP_101177848.1">
    <property type="nucleotide sequence ID" value="NZ_PISE01000031.1"/>
</dbReference>
<sequence length="67" mass="8053">MNRQLEKAMLEKKALEIIYEKNDHTFSKRNILIKHIKAFCLTKKQPRIFRIESILAASYVKENKRYA</sequence>
<protein>
    <submittedName>
        <fullName evidence="1">Uncharacterized protein</fullName>
    </submittedName>
</protein>
<gene>
    <name evidence="1" type="ORF">CWS01_14145</name>
</gene>
<dbReference type="OrthoDB" id="2112405at2"/>
<dbReference type="Proteomes" id="UP000233375">
    <property type="component" value="Unassembled WGS sequence"/>
</dbReference>
<comment type="caution">
    <text evidence="1">The sequence shown here is derived from an EMBL/GenBank/DDBJ whole genome shotgun (WGS) entry which is preliminary data.</text>
</comment>
<evidence type="ECO:0000313" key="1">
    <source>
        <dbReference type="EMBL" id="PKG22827.1"/>
    </source>
</evidence>
<reference evidence="1 2" key="1">
    <citation type="journal article" date="2003" name="Int. J. Syst. Evol. Microbiol.">
        <title>Bacillus nealsonii sp. nov., isolated from a spacecraft-assembly facility, whose spores are gamma-radiation resistant.</title>
        <authorList>
            <person name="Venkateswaran K."/>
            <person name="Kempf M."/>
            <person name="Chen F."/>
            <person name="Satomi M."/>
            <person name="Nicholson W."/>
            <person name="Kern R."/>
        </authorList>
    </citation>
    <scope>NUCLEOTIDE SEQUENCE [LARGE SCALE GENOMIC DNA]</scope>
    <source>
        <strain evidence="1 2">FO-92</strain>
    </source>
</reference>
<dbReference type="PROSITE" id="PS52050">
    <property type="entry name" value="WYL"/>
    <property type="match status" value="1"/>
</dbReference>